<organism evidence="1 2">
    <name type="scientific">Rotaria magnacalcarata</name>
    <dbReference type="NCBI Taxonomy" id="392030"/>
    <lineage>
        <taxon>Eukaryota</taxon>
        <taxon>Metazoa</taxon>
        <taxon>Spiralia</taxon>
        <taxon>Gnathifera</taxon>
        <taxon>Rotifera</taxon>
        <taxon>Eurotatoria</taxon>
        <taxon>Bdelloidea</taxon>
        <taxon>Philodinida</taxon>
        <taxon>Philodinidae</taxon>
        <taxon>Rotaria</taxon>
    </lineage>
</organism>
<sequence>MSTHCSPAQFEYLPVEIIRLVFEYLSPHDRLDGFPELNTRISFIIKQHPLALSNKRHMGMDVCDDYLTYNLREYSSQIVYLHLTEHRATRVVELRNRSLKLFSNHVYFSKSCHDDLLPIRPYQTSLNRTCVPDLRCIKIKICAYLQRILHYFEDIYRNEHPEEFKMHGRLNLSKHADFPTANNLRQCNKNDEEYLSDLFTDYTELFGRSSCDQKDNIVIRYPNSVASIQNNNENKNEEDDNSIIPTIEELEIDDSEYFKDDWIQAVQNVSRWSNLRKISIVGDCTTDKDAISHNLPILLYVAQRAPRFCELEVEGTSAFGLALSSNIELCTYLSDHLEALRFYGDAQTNSFLGLAQVVDTIFSHSSSSLKKLAIIADADPALWCTLEHF</sequence>
<dbReference type="EMBL" id="CAJNRF010016524">
    <property type="protein sequence ID" value="CAF2205995.1"/>
    <property type="molecule type" value="Genomic_DNA"/>
</dbReference>
<dbReference type="Proteomes" id="UP000663856">
    <property type="component" value="Unassembled WGS sequence"/>
</dbReference>
<gene>
    <name evidence="1" type="ORF">WKI299_LOCUS34753</name>
</gene>
<comment type="caution">
    <text evidence="1">The sequence shown here is derived from an EMBL/GenBank/DDBJ whole genome shotgun (WGS) entry which is preliminary data.</text>
</comment>
<evidence type="ECO:0000313" key="2">
    <source>
        <dbReference type="Proteomes" id="UP000663856"/>
    </source>
</evidence>
<accession>A0A816ZH88</accession>
<protein>
    <recommendedName>
        <fullName evidence="3">F-box domain-containing protein</fullName>
    </recommendedName>
</protein>
<reference evidence="1" key="1">
    <citation type="submission" date="2021-02" db="EMBL/GenBank/DDBJ databases">
        <authorList>
            <person name="Nowell W R."/>
        </authorList>
    </citation>
    <scope>NUCLEOTIDE SEQUENCE</scope>
</reference>
<evidence type="ECO:0008006" key="3">
    <source>
        <dbReference type="Google" id="ProtNLM"/>
    </source>
</evidence>
<dbReference type="AlphaFoldDB" id="A0A816ZH88"/>
<proteinExistence type="predicted"/>
<name>A0A816ZH88_9BILA</name>
<evidence type="ECO:0000313" key="1">
    <source>
        <dbReference type="EMBL" id="CAF2205995.1"/>
    </source>
</evidence>